<dbReference type="RefSeq" id="WP_106165799.1">
    <property type="nucleotide sequence ID" value="NZ_JAVKZF010000005.1"/>
</dbReference>
<accession>A0AB37URT1</accession>
<reference evidence="2 3" key="1">
    <citation type="journal article" date="2019" name="Genome Biol. Evol.">
        <title>Day and night: Metabolic profiles and evolutionary relationships of six axenic non-marine cyanobacteria.</title>
        <authorList>
            <person name="Will S.E."/>
            <person name="Henke P."/>
            <person name="Boedeker C."/>
            <person name="Huang S."/>
            <person name="Brinkmann H."/>
            <person name="Rohde M."/>
            <person name="Jarek M."/>
            <person name="Friedl T."/>
            <person name="Seufert S."/>
            <person name="Schumacher M."/>
            <person name="Overmann J."/>
            <person name="Neumann-Schaal M."/>
            <person name="Petersen J."/>
        </authorList>
    </citation>
    <scope>NUCLEOTIDE SEQUENCE [LARGE SCALE GENOMIC DNA]</scope>
    <source>
        <strain evidence="2 3">SAG 39.79</strain>
    </source>
</reference>
<keyword evidence="3" id="KW-1185">Reference proteome</keyword>
<evidence type="ECO:0000313" key="3">
    <source>
        <dbReference type="Proteomes" id="UP000282574"/>
    </source>
</evidence>
<dbReference type="AlphaFoldDB" id="A0AB37URT1"/>
<dbReference type="Proteomes" id="UP000282574">
    <property type="component" value="Unassembled WGS sequence"/>
</dbReference>
<proteinExistence type="predicted"/>
<comment type="caution">
    <text evidence="2">The sequence shown here is derived from an EMBL/GenBank/DDBJ whole genome shotgun (WGS) entry which is preliminary data.</text>
</comment>
<feature type="region of interest" description="Disordered" evidence="1">
    <location>
        <begin position="169"/>
        <end position="193"/>
    </location>
</feature>
<dbReference type="EMBL" id="RSCK01000003">
    <property type="protein sequence ID" value="RUT14061.1"/>
    <property type="molecule type" value="Genomic_DNA"/>
</dbReference>
<feature type="compositionally biased region" description="Polar residues" evidence="1">
    <location>
        <begin position="171"/>
        <end position="193"/>
    </location>
</feature>
<sequence>MLDRDFSHVDSSQQHIVREQVRTVQNTVEGAARIYKRLSLRKKAPPKVRIAIDKNTTHAALEEKFDRRAKSEILKIQTSIETSPNIVVETETIHAALWSMYGERVKAKVPAQKTLAVAQQAIREGHSPENTVKILSHDPEFQKLQQQNLDTAERYANLAVEAAQRKELVATSGQPQKLKQQQRSKNSQIERGL</sequence>
<protein>
    <submittedName>
        <fullName evidence="2">Uncharacterized protein</fullName>
    </submittedName>
</protein>
<evidence type="ECO:0000256" key="1">
    <source>
        <dbReference type="SAM" id="MobiDB-lite"/>
    </source>
</evidence>
<evidence type="ECO:0000313" key="2">
    <source>
        <dbReference type="EMBL" id="RUT14061.1"/>
    </source>
</evidence>
<name>A0AB37URT1_9CYAN</name>
<organism evidence="2 3">
    <name type="scientific">Chroococcidiopsis cubana SAG 39.79</name>
    <dbReference type="NCBI Taxonomy" id="388085"/>
    <lineage>
        <taxon>Bacteria</taxon>
        <taxon>Bacillati</taxon>
        <taxon>Cyanobacteriota</taxon>
        <taxon>Cyanophyceae</taxon>
        <taxon>Chroococcidiopsidales</taxon>
        <taxon>Chroococcidiopsidaceae</taxon>
        <taxon>Chroococcidiopsis</taxon>
    </lineage>
</organism>
<gene>
    <name evidence="2" type="ORF">DSM107010_05440</name>
</gene>